<protein>
    <submittedName>
        <fullName evidence="7">Phloretin hydrolase</fullName>
    </submittedName>
</protein>
<evidence type="ECO:0000256" key="3">
    <source>
        <dbReference type="ARBA" id="ARBA00022801"/>
    </source>
</evidence>
<accession>A0A8J6JHS5</accession>
<evidence type="ECO:0000259" key="6">
    <source>
        <dbReference type="Pfam" id="PF18089"/>
    </source>
</evidence>
<comment type="similarity">
    <text evidence="5">Belongs to the DAPG/phloretin hydrolase family.</text>
</comment>
<keyword evidence="2" id="KW-0479">Metal-binding</keyword>
<gene>
    <name evidence="7" type="ORF">H8S57_14340</name>
</gene>
<dbReference type="EMBL" id="JACOPP010000028">
    <property type="protein sequence ID" value="MBC5734894.1"/>
    <property type="molecule type" value="Genomic_DNA"/>
</dbReference>
<keyword evidence="8" id="KW-1185">Reference proteome</keyword>
<keyword evidence="4" id="KW-0862">Zinc</keyword>
<evidence type="ECO:0000256" key="4">
    <source>
        <dbReference type="ARBA" id="ARBA00022833"/>
    </source>
</evidence>
<proteinExistence type="inferred from homology"/>
<evidence type="ECO:0000313" key="7">
    <source>
        <dbReference type="EMBL" id="MBC5734894.1"/>
    </source>
</evidence>
<sequence>MAKKVPANNEDKKRSYYKYYLQDCAAGDPERHKLIDAGPGDPANALHIDNRNDLFLPGDLPGEFGWFQMSDGTGLIANKTFFPGVDGVMFDWWFAWHPIHRLRYACWDNEDHYDVYLDDPAKALDLSKSMRERHWGSIHNIWEDIGTGKADLLRIHFRKPSELGYDESKVDTEVCNALVCANVQVIGDDTMPDVPVVMTHFLRPCEGGSILRSRFWFGWQIIDGKAVKCIPDGVQIPAQAMVNLLHHNVKEFSNLSRILPALYAEEKDNWLD</sequence>
<dbReference type="GO" id="GO:0046872">
    <property type="term" value="F:metal ion binding"/>
    <property type="evidence" value="ECO:0007669"/>
    <property type="project" value="UniProtKB-KW"/>
</dbReference>
<keyword evidence="3 7" id="KW-0378">Hydrolase</keyword>
<evidence type="ECO:0000256" key="2">
    <source>
        <dbReference type="ARBA" id="ARBA00022723"/>
    </source>
</evidence>
<evidence type="ECO:0000313" key="8">
    <source>
        <dbReference type="Proteomes" id="UP000661435"/>
    </source>
</evidence>
<comment type="cofactor">
    <cofactor evidence="1">
        <name>Zn(2+)</name>
        <dbReference type="ChEBI" id="CHEBI:29105"/>
    </cofactor>
</comment>
<dbReference type="GO" id="GO:0016787">
    <property type="term" value="F:hydrolase activity"/>
    <property type="evidence" value="ECO:0007669"/>
    <property type="project" value="UniProtKB-KW"/>
</dbReference>
<feature type="domain" description="DAPG hydrolase PhiG" evidence="6">
    <location>
        <begin position="47"/>
        <end position="264"/>
    </location>
</feature>
<dbReference type="Pfam" id="PF18089">
    <property type="entry name" value="DAPG_hydrolase"/>
    <property type="match status" value="1"/>
</dbReference>
<dbReference type="Proteomes" id="UP000661435">
    <property type="component" value="Unassembled WGS sequence"/>
</dbReference>
<dbReference type="RefSeq" id="WP_186908712.1">
    <property type="nucleotide sequence ID" value="NZ_JACOPP010000028.1"/>
</dbReference>
<reference evidence="7" key="1">
    <citation type="submission" date="2020-08" db="EMBL/GenBank/DDBJ databases">
        <title>Genome public.</title>
        <authorList>
            <person name="Liu C."/>
            <person name="Sun Q."/>
        </authorList>
    </citation>
    <scope>NUCLEOTIDE SEQUENCE</scope>
    <source>
        <strain evidence="7">NSJ-51</strain>
    </source>
</reference>
<dbReference type="AlphaFoldDB" id="A0A8J6JHS5"/>
<name>A0A8J6JHS5_9FIRM</name>
<comment type="caution">
    <text evidence="7">The sequence shown here is derived from an EMBL/GenBank/DDBJ whole genome shotgun (WGS) entry which is preliminary data.</text>
</comment>
<evidence type="ECO:0000256" key="1">
    <source>
        <dbReference type="ARBA" id="ARBA00001947"/>
    </source>
</evidence>
<evidence type="ECO:0000256" key="5">
    <source>
        <dbReference type="ARBA" id="ARBA00023459"/>
    </source>
</evidence>
<dbReference type="InterPro" id="IPR041526">
    <property type="entry name" value="DAPG_hydrolase"/>
</dbReference>
<organism evidence="7 8">
    <name type="scientific">Lawsonibacter hominis</name>
    <dbReference type="NCBI Taxonomy" id="2763053"/>
    <lineage>
        <taxon>Bacteria</taxon>
        <taxon>Bacillati</taxon>
        <taxon>Bacillota</taxon>
        <taxon>Clostridia</taxon>
        <taxon>Eubacteriales</taxon>
        <taxon>Oscillospiraceae</taxon>
        <taxon>Lawsonibacter</taxon>
    </lineage>
</organism>